<comment type="subcellular location">
    <subcellularLocation>
        <location evidence="1">Nucleus</location>
    </subcellularLocation>
</comment>
<keyword evidence="5" id="KW-0539">Nucleus</keyword>
<name>A0A9P6F6N4_9FUNG</name>
<evidence type="ECO:0000256" key="6">
    <source>
        <dbReference type="SAM" id="MobiDB-lite"/>
    </source>
</evidence>
<comment type="similarity">
    <text evidence="2">Belongs to the eukaryotic RPB7/RPC8 RNA polymerase subunit family.</text>
</comment>
<gene>
    <name evidence="9" type="primary">RPB7</name>
    <name evidence="9" type="ORF">EC957_001305</name>
</gene>
<dbReference type="Gene3D" id="3.30.1490.120">
    <property type="entry name" value="RNA polymerase Rpb7-like, N-terminal domain"/>
    <property type="match status" value="1"/>
</dbReference>
<feature type="domain" description="RNA polymerase Rpb7-like N-terminal" evidence="8">
    <location>
        <begin position="58"/>
        <end position="114"/>
    </location>
</feature>
<dbReference type="InterPro" id="IPR045113">
    <property type="entry name" value="Rpb7-like"/>
</dbReference>
<dbReference type="CDD" id="cd04462">
    <property type="entry name" value="S1_RNAPII_Rpb7"/>
    <property type="match status" value="1"/>
</dbReference>
<dbReference type="GO" id="GO:0031369">
    <property type="term" value="F:translation initiation factor binding"/>
    <property type="evidence" value="ECO:0007669"/>
    <property type="project" value="TreeGrafter"/>
</dbReference>
<dbReference type="PANTHER" id="PTHR12709">
    <property type="entry name" value="DNA-DIRECTED RNA POLYMERASE II, III"/>
    <property type="match status" value="1"/>
</dbReference>
<dbReference type="CDD" id="cd04329">
    <property type="entry name" value="RNAP_II_Rpb7_N"/>
    <property type="match status" value="1"/>
</dbReference>
<dbReference type="GO" id="GO:0005665">
    <property type="term" value="C:RNA polymerase II, core complex"/>
    <property type="evidence" value="ECO:0007669"/>
    <property type="project" value="TreeGrafter"/>
</dbReference>
<dbReference type="GO" id="GO:0003697">
    <property type="term" value="F:single-stranded DNA binding"/>
    <property type="evidence" value="ECO:0007669"/>
    <property type="project" value="TreeGrafter"/>
</dbReference>
<protein>
    <submittedName>
        <fullName evidence="9">DNA-directed RNA polymerase II subunit</fullName>
    </submittedName>
</protein>
<dbReference type="Pfam" id="PF03876">
    <property type="entry name" value="SHS2_Rpb7-N"/>
    <property type="match status" value="1"/>
</dbReference>
<dbReference type="InterPro" id="IPR012340">
    <property type="entry name" value="NA-bd_OB-fold"/>
</dbReference>
<evidence type="ECO:0000313" key="10">
    <source>
        <dbReference type="Proteomes" id="UP000723463"/>
    </source>
</evidence>
<dbReference type="GO" id="GO:0006367">
    <property type="term" value="P:transcription initiation at RNA polymerase II promoter"/>
    <property type="evidence" value="ECO:0007669"/>
    <property type="project" value="TreeGrafter"/>
</dbReference>
<keyword evidence="4" id="KW-0804">Transcription</keyword>
<dbReference type="GO" id="GO:0000932">
    <property type="term" value="C:P-body"/>
    <property type="evidence" value="ECO:0007669"/>
    <property type="project" value="TreeGrafter"/>
</dbReference>
<evidence type="ECO:0000256" key="3">
    <source>
        <dbReference type="ARBA" id="ARBA00022478"/>
    </source>
</evidence>
<dbReference type="AlphaFoldDB" id="A0A9P6F6N4"/>
<feature type="region of interest" description="Disordered" evidence="6">
    <location>
        <begin position="1"/>
        <end position="21"/>
    </location>
</feature>
<organism evidence="9 10">
    <name type="scientific">Mortierella hygrophila</name>
    <dbReference type="NCBI Taxonomy" id="979708"/>
    <lineage>
        <taxon>Eukaryota</taxon>
        <taxon>Fungi</taxon>
        <taxon>Fungi incertae sedis</taxon>
        <taxon>Mucoromycota</taxon>
        <taxon>Mortierellomycotina</taxon>
        <taxon>Mortierellomycetes</taxon>
        <taxon>Mortierellales</taxon>
        <taxon>Mortierellaceae</taxon>
        <taxon>Mortierella</taxon>
    </lineage>
</organism>
<evidence type="ECO:0000256" key="1">
    <source>
        <dbReference type="ARBA" id="ARBA00004123"/>
    </source>
</evidence>
<dbReference type="Proteomes" id="UP000723463">
    <property type="component" value="Unassembled WGS sequence"/>
</dbReference>
<dbReference type="FunFam" id="3.30.1490.120:FF:000001">
    <property type="entry name" value="DNA-directed RNA polymerase II subunit RPB7"/>
    <property type="match status" value="1"/>
</dbReference>
<comment type="caution">
    <text evidence="9">The sequence shown here is derived from an EMBL/GenBank/DDBJ whole genome shotgun (WGS) entry which is preliminary data.</text>
</comment>
<dbReference type="InterPro" id="IPR036898">
    <property type="entry name" value="RNA_pol_Rpb7-like_N_sf"/>
</dbReference>
<evidence type="ECO:0000259" key="7">
    <source>
        <dbReference type="Pfam" id="PF00575"/>
    </source>
</evidence>
<dbReference type="InterPro" id="IPR003029">
    <property type="entry name" value="S1_domain"/>
</dbReference>
<keyword evidence="10" id="KW-1185">Reference proteome</keyword>
<reference evidence="9" key="1">
    <citation type="journal article" date="2020" name="Fungal Divers.">
        <title>Resolving the Mortierellaceae phylogeny through synthesis of multi-gene phylogenetics and phylogenomics.</title>
        <authorList>
            <person name="Vandepol N."/>
            <person name="Liber J."/>
            <person name="Desiro A."/>
            <person name="Na H."/>
            <person name="Kennedy M."/>
            <person name="Barry K."/>
            <person name="Grigoriev I.V."/>
            <person name="Miller A.N."/>
            <person name="O'Donnell K."/>
            <person name="Stajich J.E."/>
            <person name="Bonito G."/>
        </authorList>
    </citation>
    <scope>NUCLEOTIDE SEQUENCE</scope>
    <source>
        <strain evidence="9">NRRL 2591</strain>
    </source>
</reference>
<dbReference type="InterPro" id="IPR005576">
    <property type="entry name" value="Rpb7-like_N"/>
</dbReference>
<dbReference type="SUPFAM" id="SSF50249">
    <property type="entry name" value="Nucleic acid-binding proteins"/>
    <property type="match status" value="1"/>
</dbReference>
<dbReference type="EMBL" id="JAAAXW010000122">
    <property type="protein sequence ID" value="KAF9543091.1"/>
    <property type="molecule type" value="Genomic_DNA"/>
</dbReference>
<dbReference type="FunFam" id="2.40.50.140:FF:000043">
    <property type="entry name" value="DNA-directed RNA polymerase II subunit RPB7"/>
    <property type="match status" value="1"/>
</dbReference>
<evidence type="ECO:0000259" key="8">
    <source>
        <dbReference type="Pfam" id="PF03876"/>
    </source>
</evidence>
<evidence type="ECO:0000256" key="4">
    <source>
        <dbReference type="ARBA" id="ARBA00023163"/>
    </source>
</evidence>
<dbReference type="Pfam" id="PF00575">
    <property type="entry name" value="S1"/>
    <property type="match status" value="1"/>
</dbReference>
<accession>A0A9P6F6N4</accession>
<dbReference type="Gene3D" id="2.40.50.140">
    <property type="entry name" value="Nucleic acid-binding proteins"/>
    <property type="match status" value="1"/>
</dbReference>
<dbReference type="GO" id="GO:0060213">
    <property type="term" value="P:positive regulation of nuclear-transcribed mRNA poly(A) tail shortening"/>
    <property type="evidence" value="ECO:0007669"/>
    <property type="project" value="TreeGrafter"/>
</dbReference>
<dbReference type="GO" id="GO:0045948">
    <property type="term" value="P:positive regulation of translational initiation"/>
    <property type="evidence" value="ECO:0007669"/>
    <property type="project" value="TreeGrafter"/>
</dbReference>
<evidence type="ECO:0000256" key="2">
    <source>
        <dbReference type="ARBA" id="ARBA00009307"/>
    </source>
</evidence>
<evidence type="ECO:0000313" key="9">
    <source>
        <dbReference type="EMBL" id="KAF9543091.1"/>
    </source>
</evidence>
<sequence length="218" mass="23878">MAMDEYVGAKEGRENNEHDNASDEAVLGGLMVTMNTGAGNKDERTVVFDAVVENRNLSHTINLHPSYYGPHMKEFLMRNLHGDVEGTCSGRVGFIICVLTITNISPGKVLPGSGLAEFVVHYQAIVFKPYKGEVVDAIVTSVNQIGFFADVGPLQVFVAQKLMPSDFKFDSNGPCYRGDDQMIEKNGQVRLKIVGLKHQATQINAVGTIKEDYLGQIQ</sequence>
<feature type="domain" description="S1 motif" evidence="7">
    <location>
        <begin position="128"/>
        <end position="202"/>
    </location>
</feature>
<evidence type="ECO:0000256" key="5">
    <source>
        <dbReference type="ARBA" id="ARBA00023242"/>
    </source>
</evidence>
<keyword evidence="3 9" id="KW-0240">DNA-directed RNA polymerase</keyword>
<dbReference type="PANTHER" id="PTHR12709:SF4">
    <property type="entry name" value="DNA-DIRECTED RNA POLYMERASE II SUBUNIT RPB7"/>
    <property type="match status" value="1"/>
</dbReference>
<dbReference type="GO" id="GO:0003727">
    <property type="term" value="F:single-stranded RNA binding"/>
    <property type="evidence" value="ECO:0007669"/>
    <property type="project" value="TreeGrafter"/>
</dbReference>
<dbReference type="SUPFAM" id="SSF88798">
    <property type="entry name" value="N-terminal, heterodimerisation domain of RBP7 (RpoE)"/>
    <property type="match status" value="1"/>
</dbReference>
<feature type="compositionally biased region" description="Basic and acidic residues" evidence="6">
    <location>
        <begin position="7"/>
        <end position="21"/>
    </location>
</feature>
<proteinExistence type="inferred from homology"/>